<dbReference type="PANTHER" id="PTHR43289:SF6">
    <property type="entry name" value="SERINE_THREONINE-PROTEIN KINASE NEKL-3"/>
    <property type="match status" value="1"/>
</dbReference>
<keyword evidence="6" id="KW-1133">Transmembrane helix</keyword>
<evidence type="ECO:0000256" key="4">
    <source>
        <dbReference type="ARBA" id="ARBA00022840"/>
    </source>
</evidence>
<dbReference type="PANTHER" id="PTHR43289">
    <property type="entry name" value="MITOGEN-ACTIVATED PROTEIN KINASE KINASE KINASE 20-RELATED"/>
    <property type="match status" value="1"/>
</dbReference>
<evidence type="ECO:0000256" key="1">
    <source>
        <dbReference type="ARBA" id="ARBA00022679"/>
    </source>
</evidence>
<evidence type="ECO:0000256" key="5">
    <source>
        <dbReference type="SAM" id="MobiDB-lite"/>
    </source>
</evidence>
<dbReference type="InterPro" id="IPR000719">
    <property type="entry name" value="Prot_kinase_dom"/>
</dbReference>
<feature type="region of interest" description="Disordered" evidence="5">
    <location>
        <begin position="311"/>
        <end position="384"/>
    </location>
</feature>
<feature type="compositionally biased region" description="Acidic residues" evidence="5">
    <location>
        <begin position="343"/>
        <end position="355"/>
    </location>
</feature>
<evidence type="ECO:0000256" key="6">
    <source>
        <dbReference type="SAM" id="Phobius"/>
    </source>
</evidence>
<reference evidence="8" key="1">
    <citation type="submission" date="2021-12" db="EMBL/GenBank/DDBJ databases">
        <title>Discovery of the Pendulisporaceae a myxobacterial family with distinct sporulation behavior and unique specialized metabolism.</title>
        <authorList>
            <person name="Garcia R."/>
            <person name="Popoff A."/>
            <person name="Bader C.D."/>
            <person name="Loehr J."/>
            <person name="Walesch S."/>
            <person name="Walt C."/>
            <person name="Boldt J."/>
            <person name="Bunk B."/>
            <person name="Haeckl F.J.F.P.J."/>
            <person name="Gunesch A.P."/>
            <person name="Birkelbach J."/>
            <person name="Nuebel U."/>
            <person name="Pietschmann T."/>
            <person name="Bach T."/>
            <person name="Mueller R."/>
        </authorList>
    </citation>
    <scope>NUCLEOTIDE SEQUENCE</scope>
    <source>
        <strain evidence="8">MSr11367</strain>
    </source>
</reference>
<dbReference type="SUPFAM" id="SSF56112">
    <property type="entry name" value="Protein kinase-like (PK-like)"/>
    <property type="match status" value="1"/>
</dbReference>
<keyword evidence="6" id="KW-0472">Membrane</keyword>
<dbReference type="InterPro" id="IPR011009">
    <property type="entry name" value="Kinase-like_dom_sf"/>
</dbReference>
<dbReference type="CDD" id="cd14014">
    <property type="entry name" value="STKc_PknB_like"/>
    <property type="match status" value="1"/>
</dbReference>
<name>A0ABZ2KZE6_9BACT</name>
<evidence type="ECO:0000256" key="3">
    <source>
        <dbReference type="ARBA" id="ARBA00022777"/>
    </source>
</evidence>
<keyword evidence="9" id="KW-1185">Reference proteome</keyword>
<organism evidence="8 9">
    <name type="scientific">Pendulispora rubella</name>
    <dbReference type="NCBI Taxonomy" id="2741070"/>
    <lineage>
        <taxon>Bacteria</taxon>
        <taxon>Pseudomonadati</taxon>
        <taxon>Myxococcota</taxon>
        <taxon>Myxococcia</taxon>
        <taxon>Myxococcales</taxon>
        <taxon>Sorangiineae</taxon>
        <taxon>Pendulisporaceae</taxon>
        <taxon>Pendulispora</taxon>
    </lineage>
</organism>
<keyword evidence="4" id="KW-0067">ATP-binding</keyword>
<dbReference type="PROSITE" id="PS50011">
    <property type="entry name" value="PROTEIN_KINASE_DOM"/>
    <property type="match status" value="1"/>
</dbReference>
<keyword evidence="1" id="KW-0808">Transferase</keyword>
<dbReference type="GO" id="GO:0004674">
    <property type="term" value="F:protein serine/threonine kinase activity"/>
    <property type="evidence" value="ECO:0007669"/>
    <property type="project" value="UniProtKB-KW"/>
</dbReference>
<dbReference type="EMBL" id="CP089983">
    <property type="protein sequence ID" value="WXB04054.1"/>
    <property type="molecule type" value="Genomic_DNA"/>
</dbReference>
<dbReference type="SMART" id="SM00220">
    <property type="entry name" value="S_TKc"/>
    <property type="match status" value="1"/>
</dbReference>
<evidence type="ECO:0000259" key="7">
    <source>
        <dbReference type="PROSITE" id="PS50011"/>
    </source>
</evidence>
<dbReference type="Pfam" id="PF00069">
    <property type="entry name" value="Pkinase"/>
    <property type="match status" value="1"/>
</dbReference>
<dbReference type="PROSITE" id="PS00108">
    <property type="entry name" value="PROTEIN_KINASE_ST"/>
    <property type="match status" value="1"/>
</dbReference>
<keyword evidence="6" id="KW-0812">Transmembrane</keyword>
<feature type="transmembrane region" description="Helical" evidence="6">
    <location>
        <begin position="414"/>
        <end position="435"/>
    </location>
</feature>
<dbReference type="InterPro" id="IPR008271">
    <property type="entry name" value="Ser/Thr_kinase_AS"/>
</dbReference>
<keyword evidence="3 8" id="KW-0418">Kinase</keyword>
<feature type="domain" description="Protein kinase" evidence="7">
    <location>
        <begin position="29"/>
        <end position="301"/>
    </location>
</feature>
<dbReference type="Gene3D" id="1.10.510.10">
    <property type="entry name" value="Transferase(Phosphotransferase) domain 1"/>
    <property type="match status" value="1"/>
</dbReference>
<dbReference type="RefSeq" id="WP_394833688.1">
    <property type="nucleotide sequence ID" value="NZ_CP089929.1"/>
</dbReference>
<feature type="region of interest" description="Disordered" evidence="5">
    <location>
        <begin position="446"/>
        <end position="523"/>
    </location>
</feature>
<dbReference type="Proteomes" id="UP001374803">
    <property type="component" value="Chromosome"/>
</dbReference>
<evidence type="ECO:0000313" key="9">
    <source>
        <dbReference type="Proteomes" id="UP001374803"/>
    </source>
</evidence>
<keyword evidence="2" id="KW-0547">Nucleotide-binding</keyword>
<gene>
    <name evidence="8" type="ORF">LVJ94_45000</name>
</gene>
<feature type="compositionally biased region" description="Low complexity" evidence="5">
    <location>
        <begin position="362"/>
        <end position="380"/>
    </location>
</feature>
<sequence>MGNAFHMVSPPVREPFQKLRSHDRLGGKYILIRRIALGGMGQIWIARNEMTDAEVALKVLRADIDKRIQVEPRFRHEARLGAMLCHRNIVRIFDLVEEPDGSLVLVMELLRGETLRRHLKKKGPLSAEEAIAILLPVLSALEHAHEMGVVHRDIKPANIFLAVDPDGHVVPKLLDFGIAKVPQGGNGVQTLDGRVLGTPRYMSPEQIRSEANIDGRSDVFSLGAVMMEMLTGQSPFVAETPSASLASVLETLLDPDPRIDPRLWLVLQRALAKRPYERYAHCAELAQALREAIGVSDHALLANLRRSKPPPRISTTLSIHRPDEPLRKGLATPENGVRIPGDSMDDDYDSDEDGSDYAMDVISQSESSSSESISGYRSSQPSVRTRGLGIAEIASTVDENGKEQHHLRISRGRLIACGVAAVAILALVFCGGLYFHEAHDRVTNRNAAAAPPPPPPTTAVTPAVPAAAAGAVGATPAAAETAEPESTEAPATSNGSGRRDPPSTRPLRSPRPAKKDVARTPGF</sequence>
<evidence type="ECO:0000313" key="8">
    <source>
        <dbReference type="EMBL" id="WXB04054.1"/>
    </source>
</evidence>
<feature type="compositionally biased region" description="Basic and acidic residues" evidence="5">
    <location>
        <begin position="513"/>
        <end position="523"/>
    </location>
</feature>
<feature type="compositionally biased region" description="Low complexity" evidence="5">
    <location>
        <begin position="458"/>
        <end position="481"/>
    </location>
</feature>
<evidence type="ECO:0000256" key="2">
    <source>
        <dbReference type="ARBA" id="ARBA00022741"/>
    </source>
</evidence>
<accession>A0ABZ2KZE6</accession>
<proteinExistence type="predicted"/>
<keyword evidence="8" id="KW-0723">Serine/threonine-protein kinase</keyword>
<protein>
    <submittedName>
        <fullName evidence="8">Serine/threonine protein kinase</fullName>
    </submittedName>
</protein>